<evidence type="ECO:0000313" key="1">
    <source>
        <dbReference type="EMBL" id="NMZ79888.1"/>
    </source>
</evidence>
<dbReference type="RefSeq" id="WP_010465285.1">
    <property type="nucleotide sequence ID" value="NZ_JAAQXV010000003.1"/>
</dbReference>
<evidence type="ECO:0000313" key="3">
    <source>
        <dbReference type="Proteomes" id="UP000182476"/>
    </source>
</evidence>
<dbReference type="GeneID" id="46429304"/>
<dbReference type="SUPFAM" id="SSF53474">
    <property type="entry name" value="alpha/beta-Hydrolases"/>
    <property type="match status" value="1"/>
</dbReference>
<dbReference type="InterPro" id="IPR029058">
    <property type="entry name" value="AB_hydrolase_fold"/>
</dbReference>
<dbReference type="GO" id="GO:0016787">
    <property type="term" value="F:hydrolase activity"/>
    <property type="evidence" value="ECO:0007669"/>
    <property type="project" value="UniProtKB-KW"/>
</dbReference>
<dbReference type="EMBL" id="LT629796">
    <property type="protein sequence ID" value="SDU32225.1"/>
    <property type="molecule type" value="Genomic_DNA"/>
</dbReference>
<dbReference type="EMBL" id="JAAQXV010000003">
    <property type="protein sequence ID" value="NMZ79888.1"/>
    <property type="molecule type" value="Genomic_DNA"/>
</dbReference>
<protein>
    <submittedName>
        <fullName evidence="1">Alpha/beta hydrolase</fullName>
    </submittedName>
</protein>
<reference evidence="1" key="3">
    <citation type="submission" date="2020-03" db="EMBL/GenBank/DDBJ databases">
        <authorList>
            <person name="Maier C."/>
            <person name="Huptas C."/>
            <person name="von Neubeck M."/>
            <person name="Scherer S."/>
            <person name="Wenning M."/>
            <person name="Lucking G."/>
        </authorList>
    </citation>
    <scope>NUCLEOTIDE SEQUENCE</scope>
    <source>
        <strain evidence="1">WS 5114</strain>
    </source>
</reference>
<keyword evidence="1" id="KW-0378">Hydrolase</keyword>
<dbReference type="Proteomes" id="UP000548707">
    <property type="component" value="Unassembled WGS sequence"/>
</dbReference>
<organism evidence="1 4">
    <name type="scientific">Pseudomonas mandelii</name>
    <dbReference type="NCBI Taxonomy" id="75612"/>
    <lineage>
        <taxon>Bacteria</taxon>
        <taxon>Pseudomonadati</taxon>
        <taxon>Pseudomonadota</taxon>
        <taxon>Gammaproteobacteria</taxon>
        <taxon>Pseudomonadales</taxon>
        <taxon>Pseudomonadaceae</taxon>
        <taxon>Pseudomonas</taxon>
    </lineage>
</organism>
<dbReference type="AlphaFoldDB" id="A0A1H2HK52"/>
<dbReference type="Proteomes" id="UP000182476">
    <property type="component" value="Chromosome I"/>
</dbReference>
<evidence type="ECO:0000313" key="2">
    <source>
        <dbReference type="EMBL" id="SDU32225.1"/>
    </source>
</evidence>
<name>A0A1H2HK52_9PSED</name>
<gene>
    <name evidence="1" type="ORF">HBO26_11350</name>
    <name evidence="2" type="ORF">SAMN04489801_2210</name>
</gene>
<dbReference type="Gene3D" id="3.40.50.1820">
    <property type="entry name" value="alpha/beta hydrolase"/>
    <property type="match status" value="1"/>
</dbReference>
<evidence type="ECO:0000313" key="4">
    <source>
        <dbReference type="Proteomes" id="UP000548707"/>
    </source>
</evidence>
<proteinExistence type="predicted"/>
<sequence length="250" mass="26962">MTTDVLETSTGIFKKVASTSSTATADRTPKHIVLEEGLTVYLGGAGMTGGYIDDQIKSLRMVGISGAVVGRNTEGQYADAVAGVNKHRYRLKKINGMSDTGPYSVEADWSLKSLGVSRSFPTGGQFNLIGYSFGSLVAAQSALYYADKGQAVDYLVLIGSPISEEMLGEVRQQSLIEHVVILDLKEHGDPIHAGMSFFDLAEHAPLLGSQMTESSERKEGVGHFYYGIDGPSGEQRRLELAKFLYAQGLR</sequence>
<keyword evidence="3" id="KW-1185">Reference proteome</keyword>
<accession>A0A1H2HK52</accession>
<reference evidence="1 4" key="2">
    <citation type="journal article" date="2020" name="Front. Microbiol.">
        <title>Genetic Organization of the aprX-lipA2 Operon Affects the Proteolytic Potential of Pseudomonas Species in Milk.</title>
        <authorList>
            <person name="Maier C."/>
            <person name="Huptas C."/>
            <person name="von Neubeck M."/>
            <person name="Scherer S."/>
            <person name="Wenning M."/>
            <person name="Lucking G."/>
        </authorList>
    </citation>
    <scope>NUCLEOTIDE SEQUENCE [LARGE SCALE GENOMIC DNA]</scope>
    <source>
        <strain evidence="1 4">WS 5114</strain>
    </source>
</reference>
<reference evidence="2 3" key="1">
    <citation type="submission" date="2016-10" db="EMBL/GenBank/DDBJ databases">
        <authorList>
            <person name="Varghese N."/>
            <person name="Submissions S."/>
        </authorList>
    </citation>
    <scope>NUCLEOTIDE SEQUENCE [LARGE SCALE GENOMIC DNA]</scope>
    <source>
        <strain evidence="2 3">LMG 21607</strain>
    </source>
</reference>